<protein>
    <submittedName>
        <fullName evidence="1">Uncharacterized protein</fullName>
    </submittedName>
</protein>
<dbReference type="HOGENOM" id="CLU_158819_1_0_1"/>
<evidence type="ECO:0000313" key="1">
    <source>
        <dbReference type="EMBL" id="KIK20047.1"/>
    </source>
</evidence>
<reference evidence="2" key="2">
    <citation type="submission" date="2015-01" db="EMBL/GenBank/DDBJ databases">
        <title>Evolutionary Origins and Diversification of the Mycorrhizal Mutualists.</title>
        <authorList>
            <consortium name="DOE Joint Genome Institute"/>
            <consortium name="Mycorrhizal Genomics Consortium"/>
            <person name="Kohler A."/>
            <person name="Kuo A."/>
            <person name="Nagy L.G."/>
            <person name="Floudas D."/>
            <person name="Copeland A."/>
            <person name="Barry K.W."/>
            <person name="Cichocki N."/>
            <person name="Veneault-Fourrey C."/>
            <person name="LaButti K."/>
            <person name="Lindquist E.A."/>
            <person name="Lipzen A."/>
            <person name="Lundell T."/>
            <person name="Morin E."/>
            <person name="Murat C."/>
            <person name="Riley R."/>
            <person name="Ohm R."/>
            <person name="Sun H."/>
            <person name="Tunlid A."/>
            <person name="Henrissat B."/>
            <person name="Grigoriev I.V."/>
            <person name="Hibbett D.S."/>
            <person name="Martin F."/>
        </authorList>
    </citation>
    <scope>NUCLEOTIDE SEQUENCE [LARGE SCALE GENOMIC DNA]</scope>
    <source>
        <strain evidence="2">441</strain>
    </source>
</reference>
<evidence type="ECO:0000313" key="2">
    <source>
        <dbReference type="Proteomes" id="UP000054018"/>
    </source>
</evidence>
<reference evidence="1 2" key="1">
    <citation type="submission" date="2014-04" db="EMBL/GenBank/DDBJ databases">
        <authorList>
            <consortium name="DOE Joint Genome Institute"/>
            <person name="Kuo A."/>
            <person name="Kohler A."/>
            <person name="Costa M.D."/>
            <person name="Nagy L.G."/>
            <person name="Floudas D."/>
            <person name="Copeland A."/>
            <person name="Barry K.W."/>
            <person name="Cichocki N."/>
            <person name="Veneault-Fourrey C."/>
            <person name="LaButti K."/>
            <person name="Lindquist E.A."/>
            <person name="Lipzen A."/>
            <person name="Lundell T."/>
            <person name="Morin E."/>
            <person name="Murat C."/>
            <person name="Sun H."/>
            <person name="Tunlid A."/>
            <person name="Henrissat B."/>
            <person name="Grigoriev I.V."/>
            <person name="Hibbett D.S."/>
            <person name="Martin F."/>
            <person name="Nordberg H.P."/>
            <person name="Cantor M.N."/>
            <person name="Hua S.X."/>
        </authorList>
    </citation>
    <scope>NUCLEOTIDE SEQUENCE [LARGE SCALE GENOMIC DNA]</scope>
    <source>
        <strain evidence="1 2">441</strain>
    </source>
</reference>
<gene>
    <name evidence="1" type="ORF">PISMIDRAFT_106462</name>
</gene>
<dbReference type="AlphaFoldDB" id="A0A0C9ZCA0"/>
<proteinExistence type="predicted"/>
<dbReference type="OrthoDB" id="2685026at2759"/>
<accession>A0A0C9ZCA0</accession>
<organism evidence="1 2">
    <name type="scientific">Pisolithus microcarpus 441</name>
    <dbReference type="NCBI Taxonomy" id="765257"/>
    <lineage>
        <taxon>Eukaryota</taxon>
        <taxon>Fungi</taxon>
        <taxon>Dikarya</taxon>
        <taxon>Basidiomycota</taxon>
        <taxon>Agaricomycotina</taxon>
        <taxon>Agaricomycetes</taxon>
        <taxon>Agaricomycetidae</taxon>
        <taxon>Boletales</taxon>
        <taxon>Sclerodermatineae</taxon>
        <taxon>Pisolithaceae</taxon>
        <taxon>Pisolithus</taxon>
    </lineage>
</organism>
<keyword evidence="2" id="KW-1185">Reference proteome</keyword>
<sequence>MISKETLQNACSASEPSAKMQWAHYFCNIIAHYLVTIEGWPDHVPFTNLSTVSSALPDLETLLRMWESGSIYWKQLSNEEYEALRCECDGKLNRGELVKHTHRSHSDKGTKQA</sequence>
<dbReference type="Proteomes" id="UP000054018">
    <property type="component" value="Unassembled WGS sequence"/>
</dbReference>
<name>A0A0C9ZCA0_9AGAM</name>
<dbReference type="EMBL" id="KN833772">
    <property type="protein sequence ID" value="KIK20047.1"/>
    <property type="molecule type" value="Genomic_DNA"/>
</dbReference>
<feature type="non-terminal residue" evidence="1">
    <location>
        <position position="113"/>
    </location>
</feature>